<dbReference type="AlphaFoldDB" id="A0A1T5I9H0"/>
<dbReference type="InterPro" id="IPR036388">
    <property type="entry name" value="WH-like_DNA-bd_sf"/>
</dbReference>
<evidence type="ECO:0000256" key="3">
    <source>
        <dbReference type="ARBA" id="ARBA00023163"/>
    </source>
</evidence>
<dbReference type="PRINTS" id="PR00038">
    <property type="entry name" value="HTHLUXR"/>
</dbReference>
<dbReference type="EMBL" id="FUZP01000001">
    <property type="protein sequence ID" value="SKC35807.1"/>
    <property type="molecule type" value="Genomic_DNA"/>
</dbReference>
<keyword evidence="2" id="KW-0238">DNA-binding</keyword>
<keyword evidence="3" id="KW-0804">Transcription</keyword>
<accession>A0A1T5I9H0</accession>
<dbReference type="PANTHER" id="PTHR44688">
    <property type="entry name" value="DNA-BINDING TRANSCRIPTIONAL ACTIVATOR DEVR_DOSR"/>
    <property type="match status" value="1"/>
</dbReference>
<dbReference type="PANTHER" id="PTHR44688:SF16">
    <property type="entry name" value="DNA-BINDING TRANSCRIPTIONAL ACTIVATOR DEVR_DOSR"/>
    <property type="match status" value="1"/>
</dbReference>
<dbReference type="SUPFAM" id="SSF52540">
    <property type="entry name" value="P-loop containing nucleoside triphosphate hydrolases"/>
    <property type="match status" value="1"/>
</dbReference>
<dbReference type="CDD" id="cd06170">
    <property type="entry name" value="LuxR_C_like"/>
    <property type="match status" value="1"/>
</dbReference>
<dbReference type="GO" id="GO:0006355">
    <property type="term" value="P:regulation of DNA-templated transcription"/>
    <property type="evidence" value="ECO:0007669"/>
    <property type="project" value="InterPro"/>
</dbReference>
<evidence type="ECO:0000313" key="7">
    <source>
        <dbReference type="Proteomes" id="UP000190857"/>
    </source>
</evidence>
<dbReference type="SUPFAM" id="SSF46894">
    <property type="entry name" value="C-terminal effector domain of the bipartite response regulators"/>
    <property type="match status" value="1"/>
</dbReference>
<evidence type="ECO:0000256" key="1">
    <source>
        <dbReference type="ARBA" id="ARBA00023015"/>
    </source>
</evidence>
<reference evidence="6 7" key="1">
    <citation type="submission" date="2017-02" db="EMBL/GenBank/DDBJ databases">
        <authorList>
            <person name="Peterson S.W."/>
        </authorList>
    </citation>
    <scope>NUCLEOTIDE SEQUENCE [LARGE SCALE GENOMIC DNA]</scope>
    <source>
        <strain evidence="6 7">VKM Ac-2059</strain>
    </source>
</reference>
<name>A0A1T5I9H0_9MICO</name>
<dbReference type="InterPro" id="IPR027417">
    <property type="entry name" value="P-loop_NTPase"/>
</dbReference>
<dbReference type="STRING" id="123320.SAMN06309945_0114"/>
<keyword evidence="1" id="KW-0805">Transcription regulation</keyword>
<evidence type="ECO:0000313" key="6">
    <source>
        <dbReference type="EMBL" id="SKC35807.1"/>
    </source>
</evidence>
<evidence type="ECO:0000256" key="2">
    <source>
        <dbReference type="ARBA" id="ARBA00023125"/>
    </source>
</evidence>
<dbReference type="GO" id="GO:0003677">
    <property type="term" value="F:DNA binding"/>
    <property type="evidence" value="ECO:0007669"/>
    <property type="project" value="UniProtKB-KW"/>
</dbReference>
<dbReference type="Pfam" id="PF00196">
    <property type="entry name" value="GerE"/>
    <property type="match status" value="1"/>
</dbReference>
<dbReference type="SMART" id="SM00421">
    <property type="entry name" value="HTH_LUXR"/>
    <property type="match status" value="1"/>
</dbReference>
<evidence type="ECO:0000259" key="5">
    <source>
        <dbReference type="PROSITE" id="PS50043"/>
    </source>
</evidence>
<sequence>MVGRGKNPRRLSECLMAGRSVVIVGEFGFGKSYLASAVAELLRAEGIEPVTLLGLHRDGTTALGGSPMAGGLDDALRFIDERIEAGHPASAPPLIVQVDDAQTLHPRIMRRLTGIAESGTATLLLTSTPVALGSASDGDHRYDPDTVRAINELWIERGAERVDVAPLTAREADELLSQVMPDAVFDTVSRALIFANSGGSPQLIKELAAAVHALDPNESPIAAFSNLPAQSPRILDLLQHQLRVLTERQLTALATLHVTGPIPLGVLGAAATRGDLRVLSQHGFIASDYASTQLVVPGALFAGAAFEIADPDRVHQVTGAFGEAILRDVDHLPSPAQAMAIAGQWGYDEEPTALAEWGEERVAEVLLAAASGSNRLGEYVRAERFALRSRRLHPSVLADVERSRSLAQRGRQRSALTVLGEADVRGASAPELARLVIWWAELAVSLPDADAELDRLFDTVTAWVDAGQAGPCLAAGVAVVRANVMGDPETAIHLGETLLRDPTADLATRIVAGCLTALLLCHTGRCGRALDAIDVLDSLIDDISPATVAFGSVDYRAKVRGTEAVIRCTAGFDVGLAADSMVELLARPDALDDRYLLAAISMVAALVALHEGDDARATVELRSAQQRLDPYDIAGWRPWMLVQLALVSARRGDASATRRKLAASVGRITLEGQHAWFAAVLAFIPGEGADTRTERDRAVTLMLDQDDPMGSAVGAWGMFELFRLGAQTDRIVDRLERVASLTDAPLLHAKAAYARALIDTDGGRLDAAACRFARMNAFGLAADASRHAAVIHASLGDHAAAQQSRAHAERQEWRRASDQGSAPAPIVEVETAATLTRRELEVATLAATGRSDREIAQTLFLSVRTVESHLYQARLKLGVASRRGLAAALGVEPSA</sequence>
<evidence type="ECO:0000256" key="4">
    <source>
        <dbReference type="SAM" id="MobiDB-lite"/>
    </source>
</evidence>
<dbReference type="Proteomes" id="UP000190857">
    <property type="component" value="Unassembled WGS sequence"/>
</dbReference>
<dbReference type="InterPro" id="IPR016032">
    <property type="entry name" value="Sig_transdc_resp-reg_C-effctor"/>
</dbReference>
<dbReference type="InterPro" id="IPR000792">
    <property type="entry name" value="Tscrpt_reg_LuxR_C"/>
</dbReference>
<feature type="domain" description="HTH luxR-type" evidence="5">
    <location>
        <begin position="828"/>
        <end position="893"/>
    </location>
</feature>
<dbReference type="Gene3D" id="1.10.10.10">
    <property type="entry name" value="Winged helix-like DNA-binding domain superfamily/Winged helix DNA-binding domain"/>
    <property type="match status" value="1"/>
</dbReference>
<proteinExistence type="predicted"/>
<gene>
    <name evidence="6" type="ORF">SAMN06309945_0114</name>
</gene>
<dbReference type="Gene3D" id="3.40.50.300">
    <property type="entry name" value="P-loop containing nucleotide triphosphate hydrolases"/>
    <property type="match status" value="1"/>
</dbReference>
<protein>
    <submittedName>
        <fullName evidence="6">Regulatory protein, luxR family</fullName>
    </submittedName>
</protein>
<organism evidence="6 7">
    <name type="scientific">Okibacterium fritillariae</name>
    <dbReference type="NCBI Taxonomy" id="123320"/>
    <lineage>
        <taxon>Bacteria</taxon>
        <taxon>Bacillati</taxon>
        <taxon>Actinomycetota</taxon>
        <taxon>Actinomycetes</taxon>
        <taxon>Micrococcales</taxon>
        <taxon>Microbacteriaceae</taxon>
        <taxon>Okibacterium</taxon>
    </lineage>
</organism>
<dbReference type="PROSITE" id="PS50043">
    <property type="entry name" value="HTH_LUXR_2"/>
    <property type="match status" value="1"/>
</dbReference>
<feature type="region of interest" description="Disordered" evidence="4">
    <location>
        <begin position="802"/>
        <end position="823"/>
    </location>
</feature>
<feature type="compositionally biased region" description="Basic and acidic residues" evidence="4">
    <location>
        <begin position="806"/>
        <end position="817"/>
    </location>
</feature>
<keyword evidence="7" id="KW-1185">Reference proteome</keyword>